<keyword evidence="1" id="KW-0472">Membrane</keyword>
<organism evidence="2">
    <name type="scientific">Proteinivorax hydrogeniformans</name>
    <dbReference type="NCBI Taxonomy" id="1826727"/>
    <lineage>
        <taxon>Bacteria</taxon>
        <taxon>Bacillati</taxon>
        <taxon>Bacillota</taxon>
        <taxon>Clostridia</taxon>
        <taxon>Eubacteriales</taxon>
        <taxon>Proteinivoracaceae</taxon>
        <taxon>Proteinivorax</taxon>
    </lineage>
</organism>
<protein>
    <submittedName>
        <fullName evidence="2">Uncharacterized protein</fullName>
    </submittedName>
</protein>
<dbReference type="EMBL" id="CP159485">
    <property type="protein sequence ID" value="XCI27960.1"/>
    <property type="molecule type" value="Genomic_DNA"/>
</dbReference>
<reference evidence="2" key="1">
    <citation type="journal article" date="2018" name="Antonie Van Leeuwenhoek">
        <title>Proteinivorax hydrogeniformans sp. nov., an anaerobic, haloalkaliphilic bacterium fermenting proteinaceous compounds with high hydrogen production.</title>
        <authorList>
            <person name="Boltyanskaya Y."/>
            <person name="Detkova E."/>
            <person name="Pimenov N."/>
            <person name="Kevbrin V."/>
        </authorList>
    </citation>
    <scope>NUCLEOTIDE SEQUENCE</scope>
    <source>
        <strain evidence="2">Z-710</strain>
    </source>
</reference>
<proteinExistence type="predicted"/>
<keyword evidence="1" id="KW-1133">Transmembrane helix</keyword>
<feature type="transmembrane region" description="Helical" evidence="1">
    <location>
        <begin position="19"/>
        <end position="40"/>
    </location>
</feature>
<dbReference type="AlphaFoldDB" id="A0AAU8HQZ6"/>
<reference evidence="2" key="2">
    <citation type="submission" date="2024-06" db="EMBL/GenBank/DDBJ databases">
        <authorList>
            <person name="Petrova K.O."/>
            <person name="Toshchakov S.V."/>
            <person name="Boltjanskaja Y.V."/>
            <person name="Kevbrin V.V."/>
        </authorList>
    </citation>
    <scope>NUCLEOTIDE SEQUENCE</scope>
    <source>
        <strain evidence="2">Z-710</strain>
    </source>
</reference>
<keyword evidence="1" id="KW-0812">Transmembrane</keyword>
<name>A0AAU8HQZ6_9FIRM</name>
<gene>
    <name evidence="2" type="ORF">PRVXH_001890</name>
</gene>
<dbReference type="RefSeq" id="WP_353892537.1">
    <property type="nucleotide sequence ID" value="NZ_CP159485.1"/>
</dbReference>
<evidence type="ECO:0000313" key="2">
    <source>
        <dbReference type="EMBL" id="XCI27960.1"/>
    </source>
</evidence>
<sequence>MGQSQGIFHYLKNSSKGNITVLVLVVIFTCVAVLSLGFSFSHKITKSNQLYKQKLQARHIALGVADKVLAKNNLEGQASSEGKLKKGTYSWSYSDNELKVTSEYKESIYTISIVKDDDGKIVSWTEY</sequence>
<evidence type="ECO:0000256" key="1">
    <source>
        <dbReference type="SAM" id="Phobius"/>
    </source>
</evidence>
<accession>A0AAU8HQZ6</accession>